<comment type="catalytic activity">
    <reaction evidence="6">
        <text>L-methionine + H2O = methanethiol + 2-oxobutanoate + NH4(+)</text>
        <dbReference type="Rhea" id="RHEA:23800"/>
        <dbReference type="ChEBI" id="CHEBI:15377"/>
        <dbReference type="ChEBI" id="CHEBI:16007"/>
        <dbReference type="ChEBI" id="CHEBI:16763"/>
        <dbReference type="ChEBI" id="CHEBI:28938"/>
        <dbReference type="ChEBI" id="CHEBI:57844"/>
        <dbReference type="EC" id="4.4.1.11"/>
    </reaction>
    <physiologicalReaction direction="left-to-right" evidence="6">
        <dbReference type="Rhea" id="RHEA:23801"/>
    </physiologicalReaction>
</comment>
<dbReference type="AlphaFoldDB" id="A0A3P3W877"/>
<proteinExistence type="inferred from homology"/>
<dbReference type="InterPro" id="IPR015424">
    <property type="entry name" value="PyrdxlP-dep_Trfase"/>
</dbReference>
<accession>A0A3P3W877</accession>
<evidence type="ECO:0000256" key="7">
    <source>
        <dbReference type="PIRSR" id="PIRSR001434-2"/>
    </source>
</evidence>
<dbReference type="PANTHER" id="PTHR11808">
    <property type="entry name" value="TRANS-SULFURATION ENZYME FAMILY MEMBER"/>
    <property type="match status" value="1"/>
</dbReference>
<evidence type="ECO:0000256" key="5">
    <source>
        <dbReference type="ARBA" id="ARBA00048780"/>
    </source>
</evidence>
<comment type="catalytic activity">
    <reaction evidence="5">
        <text>L-homocysteine + H2O = 2-oxobutanoate + hydrogen sulfide + NH4(+) + H(+)</text>
        <dbReference type="Rhea" id="RHEA:14501"/>
        <dbReference type="ChEBI" id="CHEBI:15377"/>
        <dbReference type="ChEBI" id="CHEBI:15378"/>
        <dbReference type="ChEBI" id="CHEBI:16763"/>
        <dbReference type="ChEBI" id="CHEBI:28938"/>
        <dbReference type="ChEBI" id="CHEBI:29919"/>
        <dbReference type="ChEBI" id="CHEBI:58199"/>
        <dbReference type="EC" id="4.4.1.2"/>
    </reaction>
    <physiologicalReaction direction="left-to-right" evidence="5">
        <dbReference type="Rhea" id="RHEA:14502"/>
    </physiologicalReaction>
</comment>
<dbReference type="NCBIfam" id="TIGR02080">
    <property type="entry name" value="O_succ_thio_ly"/>
    <property type="match status" value="1"/>
</dbReference>
<evidence type="ECO:0000256" key="6">
    <source>
        <dbReference type="ARBA" id="ARBA00052699"/>
    </source>
</evidence>
<dbReference type="Pfam" id="PF01053">
    <property type="entry name" value="Cys_Met_Meta_PP"/>
    <property type="match status" value="1"/>
</dbReference>
<dbReference type="Proteomes" id="UP000274391">
    <property type="component" value="Unassembled WGS sequence"/>
</dbReference>
<evidence type="ECO:0000256" key="8">
    <source>
        <dbReference type="RuleBase" id="RU362118"/>
    </source>
</evidence>
<protein>
    <recommendedName>
        <fullName evidence="3">homocysteine desulfhydrase</fullName>
        <ecNumber evidence="3">4.4.1.2</ecNumber>
    </recommendedName>
    <alternativeName>
        <fullName evidence="4">Homocysteine desulfhydrase</fullName>
    </alternativeName>
</protein>
<dbReference type="InterPro" id="IPR015421">
    <property type="entry name" value="PyrdxlP-dep_Trfase_major"/>
</dbReference>
<dbReference type="GO" id="GO:0018826">
    <property type="term" value="F:methionine gamma-lyase activity"/>
    <property type="evidence" value="ECO:0007669"/>
    <property type="project" value="UniProtKB-EC"/>
</dbReference>
<dbReference type="InterPro" id="IPR015422">
    <property type="entry name" value="PyrdxlP-dep_Trfase_small"/>
</dbReference>
<evidence type="ECO:0000256" key="2">
    <source>
        <dbReference type="ARBA" id="ARBA00022898"/>
    </source>
</evidence>
<dbReference type="CDD" id="cd00614">
    <property type="entry name" value="CGS_like"/>
    <property type="match status" value="1"/>
</dbReference>
<dbReference type="FunFam" id="3.90.1150.10:FF:000033">
    <property type="entry name" value="Cystathionine gamma-synthase"/>
    <property type="match status" value="1"/>
</dbReference>
<dbReference type="GO" id="GO:0004123">
    <property type="term" value="F:cystathionine gamma-lyase activity"/>
    <property type="evidence" value="ECO:0007669"/>
    <property type="project" value="TreeGrafter"/>
</dbReference>
<dbReference type="Gene3D" id="3.90.1150.10">
    <property type="entry name" value="Aspartate Aminotransferase, domain 1"/>
    <property type="match status" value="1"/>
</dbReference>
<evidence type="ECO:0000256" key="4">
    <source>
        <dbReference type="ARBA" id="ARBA00047199"/>
    </source>
</evidence>
<dbReference type="GO" id="GO:0019346">
    <property type="term" value="P:transsulfuration"/>
    <property type="evidence" value="ECO:0007669"/>
    <property type="project" value="InterPro"/>
</dbReference>
<gene>
    <name evidence="9" type="primary">metB</name>
    <name evidence="9" type="ORF">EG850_00965</name>
</gene>
<evidence type="ECO:0000256" key="3">
    <source>
        <dbReference type="ARBA" id="ARBA00047175"/>
    </source>
</evidence>
<comment type="cofactor">
    <cofactor evidence="1 8">
        <name>pyridoxal 5'-phosphate</name>
        <dbReference type="ChEBI" id="CHEBI:597326"/>
    </cofactor>
</comment>
<dbReference type="EMBL" id="RQVS01000001">
    <property type="protein sequence ID" value="RRJ88863.1"/>
    <property type="molecule type" value="Genomic_DNA"/>
</dbReference>
<comment type="caution">
    <text evidence="9">The sequence shown here is derived from an EMBL/GenBank/DDBJ whole genome shotgun (WGS) entry which is preliminary data.</text>
</comment>
<dbReference type="GO" id="GO:0009086">
    <property type="term" value="P:methionine biosynthetic process"/>
    <property type="evidence" value="ECO:0007669"/>
    <property type="project" value="UniProtKB-ARBA"/>
</dbReference>
<dbReference type="GO" id="GO:0047982">
    <property type="term" value="F:homocysteine desulfhydrase activity"/>
    <property type="evidence" value="ECO:0007669"/>
    <property type="project" value="UniProtKB-EC"/>
</dbReference>
<dbReference type="SUPFAM" id="SSF53383">
    <property type="entry name" value="PLP-dependent transferases"/>
    <property type="match status" value="1"/>
</dbReference>
<name>A0A3P3W877_9MICO</name>
<dbReference type="GO" id="GO:0019343">
    <property type="term" value="P:cysteine biosynthetic process via cystathionine"/>
    <property type="evidence" value="ECO:0007669"/>
    <property type="project" value="TreeGrafter"/>
</dbReference>
<dbReference type="EC" id="4.4.1.2" evidence="3"/>
<evidence type="ECO:0000313" key="10">
    <source>
        <dbReference type="Proteomes" id="UP000274391"/>
    </source>
</evidence>
<comment type="similarity">
    <text evidence="8">Belongs to the trans-sulfuration enzymes family.</text>
</comment>
<dbReference type="InterPro" id="IPR011821">
    <property type="entry name" value="O_succ_thio_ly"/>
</dbReference>
<dbReference type="InterPro" id="IPR000277">
    <property type="entry name" value="Cys/Met-Metab_PyrdxlP-dep_enz"/>
</dbReference>
<dbReference type="GO" id="GO:0030170">
    <property type="term" value="F:pyridoxal phosphate binding"/>
    <property type="evidence" value="ECO:0007669"/>
    <property type="project" value="InterPro"/>
</dbReference>
<reference evidence="9 10" key="1">
    <citation type="submission" date="2018-11" db="EMBL/GenBank/DDBJ databases">
        <title>YIM 102482-1 draft genome.</title>
        <authorList>
            <person name="Li G."/>
            <person name="Jiang Y."/>
        </authorList>
    </citation>
    <scope>NUCLEOTIDE SEQUENCE [LARGE SCALE GENOMIC DNA]</scope>
    <source>
        <strain evidence="9 10">YIM 102482-1</strain>
    </source>
</reference>
<evidence type="ECO:0000256" key="1">
    <source>
        <dbReference type="ARBA" id="ARBA00001933"/>
    </source>
</evidence>
<keyword evidence="2 7" id="KW-0663">Pyridoxal phosphate</keyword>
<dbReference type="PIRSF" id="PIRSF001434">
    <property type="entry name" value="CGS"/>
    <property type="match status" value="1"/>
</dbReference>
<organism evidence="9 10">
    <name type="scientific">Gulosibacter macacae</name>
    <dbReference type="NCBI Taxonomy" id="2488791"/>
    <lineage>
        <taxon>Bacteria</taxon>
        <taxon>Bacillati</taxon>
        <taxon>Actinomycetota</taxon>
        <taxon>Actinomycetes</taxon>
        <taxon>Micrococcales</taxon>
        <taxon>Microbacteriaceae</taxon>
        <taxon>Gulosibacter</taxon>
    </lineage>
</organism>
<dbReference type="Gene3D" id="3.40.640.10">
    <property type="entry name" value="Type I PLP-dependent aspartate aminotransferase-like (Major domain)"/>
    <property type="match status" value="1"/>
</dbReference>
<dbReference type="PANTHER" id="PTHR11808:SF75">
    <property type="entry name" value="CYSTATHIONINE GAMMA-SYNTHASE"/>
    <property type="match status" value="1"/>
</dbReference>
<dbReference type="OrthoDB" id="9780685at2"/>
<keyword evidence="9" id="KW-0808">Transferase</keyword>
<evidence type="ECO:0000313" key="9">
    <source>
        <dbReference type="EMBL" id="RRJ88863.1"/>
    </source>
</evidence>
<dbReference type="GO" id="GO:0003962">
    <property type="term" value="F:cystathionine gamma-synthase activity"/>
    <property type="evidence" value="ECO:0007669"/>
    <property type="project" value="TreeGrafter"/>
</dbReference>
<feature type="modified residue" description="N6-(pyridoxal phosphate)lysine" evidence="7">
    <location>
        <position position="190"/>
    </location>
</feature>
<dbReference type="FunFam" id="3.40.640.10:FF:000046">
    <property type="entry name" value="Cystathionine gamma-lyase"/>
    <property type="match status" value="1"/>
</dbReference>
<keyword evidence="10" id="KW-1185">Reference proteome</keyword>
<dbReference type="GO" id="GO:0005737">
    <property type="term" value="C:cytoplasm"/>
    <property type="evidence" value="ECO:0007669"/>
    <property type="project" value="TreeGrafter"/>
</dbReference>
<sequence>MRAGIETDPTHGAVVPPIYNSTNYTFAAFGEPREFDYTRSGNPTRALLGEAIADLEGGAGATIVATGMAAISLPILALLAPGDVVAYPHDCYGGTWRLFEQLAAKGHFRFEAVDFSDTDAATARVRELQPKLVWLETPSNPLLRITDIAPIADAAHEVNALVAVDNTFLTPLVQRPFELGADIVVHSVTKYLNGHSDVVQGATVAKTKEHHEQFIWWANVLGITASPVDAHSVLRGLRTLEVRVERHQRNAAQLAAALVDHPALSALHFPGLATHPGHEIAARQQHGFGAMLSFELRGGEEAARRFTERVRLFSLAESLGGTESLIAHPATMTHASMTPQAQAAAGITGGLIRVSVGIEPIDDLSLDLVGALDAVVPAEAGQSVY</sequence>